<protein>
    <submittedName>
        <fullName evidence="2">Polyisoprenoid-binding protein YceI</fullName>
    </submittedName>
</protein>
<gene>
    <name evidence="2" type="ORF">BC751_3057</name>
</gene>
<dbReference type="Proteomes" id="UP000292209">
    <property type="component" value="Unassembled WGS sequence"/>
</dbReference>
<proteinExistence type="predicted"/>
<keyword evidence="3" id="KW-1185">Reference proteome</keyword>
<sequence>MQLFILTCSNADTHIFFFALFGLSKIYAQQFLTEQGNVVFISKASLSEFEGKSDLLQGLIDLDKNLLDFYLDLNTLKTGIGLRDRHMRENYLETKKYPFAEFTGKIQEIPSLELGQERQVLAKGKFKIHGVEREIEVPGKLKMISSQELSLTADFKVLLSDYKISIPKVMFYELAEEQIVKIDAVLKKK</sequence>
<evidence type="ECO:0000313" key="2">
    <source>
        <dbReference type="EMBL" id="RZS97450.1"/>
    </source>
</evidence>
<dbReference type="SMART" id="SM00867">
    <property type="entry name" value="YceI"/>
    <property type="match status" value="1"/>
</dbReference>
<dbReference type="PANTHER" id="PTHR34406:SF1">
    <property type="entry name" value="PROTEIN YCEI"/>
    <property type="match status" value="1"/>
</dbReference>
<evidence type="ECO:0000259" key="1">
    <source>
        <dbReference type="SMART" id="SM00867"/>
    </source>
</evidence>
<dbReference type="AlphaFoldDB" id="A0A4Q7PCX5"/>
<reference evidence="2 3" key="1">
    <citation type="submission" date="2019-02" db="EMBL/GenBank/DDBJ databases">
        <title>Genomic Encyclopedia of Archaeal and Bacterial Type Strains, Phase II (KMG-II): from individual species to whole genera.</title>
        <authorList>
            <person name="Goeker M."/>
        </authorList>
    </citation>
    <scope>NUCLEOTIDE SEQUENCE [LARGE SCALE GENOMIC DNA]</scope>
    <source>
        <strain evidence="2 3">DSM 21411</strain>
    </source>
</reference>
<dbReference type="SUPFAM" id="SSF101874">
    <property type="entry name" value="YceI-like"/>
    <property type="match status" value="1"/>
</dbReference>
<organism evidence="2 3">
    <name type="scientific">Cecembia calidifontis</name>
    <dbReference type="NCBI Taxonomy" id="1187080"/>
    <lineage>
        <taxon>Bacteria</taxon>
        <taxon>Pseudomonadati</taxon>
        <taxon>Bacteroidota</taxon>
        <taxon>Cytophagia</taxon>
        <taxon>Cytophagales</taxon>
        <taxon>Cyclobacteriaceae</taxon>
        <taxon>Cecembia</taxon>
    </lineage>
</organism>
<dbReference type="PANTHER" id="PTHR34406">
    <property type="entry name" value="PROTEIN YCEI"/>
    <property type="match status" value="1"/>
</dbReference>
<dbReference type="Gene3D" id="2.40.128.110">
    <property type="entry name" value="Lipid/polyisoprenoid-binding, YceI-like"/>
    <property type="match status" value="1"/>
</dbReference>
<dbReference type="EMBL" id="SGXG01000001">
    <property type="protein sequence ID" value="RZS97450.1"/>
    <property type="molecule type" value="Genomic_DNA"/>
</dbReference>
<evidence type="ECO:0000313" key="3">
    <source>
        <dbReference type="Proteomes" id="UP000292209"/>
    </source>
</evidence>
<dbReference type="Pfam" id="PF04264">
    <property type="entry name" value="YceI"/>
    <property type="match status" value="1"/>
</dbReference>
<name>A0A4Q7PCX5_9BACT</name>
<comment type="caution">
    <text evidence="2">The sequence shown here is derived from an EMBL/GenBank/DDBJ whole genome shotgun (WGS) entry which is preliminary data.</text>
</comment>
<dbReference type="InterPro" id="IPR007372">
    <property type="entry name" value="Lipid/polyisoprenoid-bd_YceI"/>
</dbReference>
<dbReference type="InterPro" id="IPR036761">
    <property type="entry name" value="TTHA0802/YceI-like_sf"/>
</dbReference>
<feature type="domain" description="Lipid/polyisoprenoid-binding YceI-like" evidence="1">
    <location>
        <begin position="28"/>
        <end position="187"/>
    </location>
</feature>
<accession>A0A4Q7PCX5</accession>